<dbReference type="SUPFAM" id="SSF54791">
    <property type="entry name" value="Eukaryotic type KH-domain (KH-domain type I)"/>
    <property type="match status" value="4"/>
</dbReference>
<dbReference type="EMBL" id="KB097304">
    <property type="protein sequence ID" value="ESN97716.1"/>
    <property type="molecule type" value="Genomic_DNA"/>
</dbReference>
<dbReference type="CTD" id="20195494"/>
<dbReference type="InterPro" id="IPR004087">
    <property type="entry name" value="KH_dom"/>
</dbReference>
<evidence type="ECO:0000256" key="2">
    <source>
        <dbReference type="PROSITE-ProRule" id="PRU00117"/>
    </source>
</evidence>
<keyword evidence="7" id="KW-1185">Reference proteome</keyword>
<organism evidence="6 7">
    <name type="scientific">Helobdella robusta</name>
    <name type="common">Californian leech</name>
    <dbReference type="NCBI Taxonomy" id="6412"/>
    <lineage>
        <taxon>Eukaryota</taxon>
        <taxon>Metazoa</taxon>
        <taxon>Spiralia</taxon>
        <taxon>Lophotrochozoa</taxon>
        <taxon>Annelida</taxon>
        <taxon>Clitellata</taxon>
        <taxon>Hirudinea</taxon>
        <taxon>Rhynchobdellida</taxon>
        <taxon>Glossiphoniidae</taxon>
        <taxon>Helobdella</taxon>
    </lineage>
</organism>
<dbReference type="SMART" id="SM00322">
    <property type="entry name" value="KH"/>
    <property type="match status" value="4"/>
</dbReference>
<feature type="region of interest" description="Disordered" evidence="3">
    <location>
        <begin position="427"/>
        <end position="462"/>
    </location>
</feature>
<dbReference type="OrthoDB" id="5204190at2759"/>
<dbReference type="HOGENOM" id="CLU_014285_1_0_1"/>
<dbReference type="Pfam" id="PF00013">
    <property type="entry name" value="KH_1"/>
    <property type="match status" value="4"/>
</dbReference>
<dbReference type="GO" id="GO:0003729">
    <property type="term" value="F:mRNA binding"/>
    <property type="evidence" value="ECO:0000318"/>
    <property type="project" value="GO_Central"/>
</dbReference>
<proteinExistence type="predicted"/>
<evidence type="ECO:0000256" key="1">
    <source>
        <dbReference type="ARBA" id="ARBA00022737"/>
    </source>
</evidence>
<dbReference type="GO" id="GO:0006397">
    <property type="term" value="P:mRNA processing"/>
    <property type="evidence" value="ECO:0000318"/>
    <property type="project" value="GO_Central"/>
</dbReference>
<dbReference type="CDD" id="cd22398">
    <property type="entry name" value="KH-I_FUBP_rpt3"/>
    <property type="match status" value="1"/>
</dbReference>
<keyword evidence="2" id="KW-0694">RNA-binding</keyword>
<reference evidence="5 7" key="2">
    <citation type="journal article" date="2013" name="Nature">
        <title>Insights into bilaterian evolution from three spiralian genomes.</title>
        <authorList>
            <person name="Simakov O."/>
            <person name="Marletaz F."/>
            <person name="Cho S.J."/>
            <person name="Edsinger-Gonzales E."/>
            <person name="Havlak P."/>
            <person name="Hellsten U."/>
            <person name="Kuo D.H."/>
            <person name="Larsson T."/>
            <person name="Lv J."/>
            <person name="Arendt D."/>
            <person name="Savage R."/>
            <person name="Osoegawa K."/>
            <person name="de Jong P."/>
            <person name="Grimwood J."/>
            <person name="Chapman J.A."/>
            <person name="Shapiro H."/>
            <person name="Aerts A."/>
            <person name="Otillar R.P."/>
            <person name="Terry A.Y."/>
            <person name="Boore J.L."/>
            <person name="Grigoriev I.V."/>
            <person name="Lindberg D.R."/>
            <person name="Seaver E.C."/>
            <person name="Weisblat D.A."/>
            <person name="Putnam N.H."/>
            <person name="Rokhsar D.S."/>
        </authorList>
    </citation>
    <scope>NUCLEOTIDE SEQUENCE</scope>
</reference>
<gene>
    <name evidence="6" type="primary">20195494</name>
    <name evidence="5" type="ORF">HELRODRAFT_114122</name>
</gene>
<feature type="domain" description="K Homology" evidence="4">
    <location>
        <begin position="276"/>
        <end position="350"/>
    </location>
</feature>
<dbReference type="Proteomes" id="UP000015101">
    <property type="component" value="Unassembled WGS sequence"/>
</dbReference>
<dbReference type="GeneID" id="20195494"/>
<dbReference type="InterPro" id="IPR004088">
    <property type="entry name" value="KH_dom_type_1"/>
</dbReference>
<reference evidence="7" key="1">
    <citation type="submission" date="2012-12" db="EMBL/GenBank/DDBJ databases">
        <authorList>
            <person name="Hellsten U."/>
            <person name="Grimwood J."/>
            <person name="Chapman J.A."/>
            <person name="Shapiro H."/>
            <person name="Aerts A."/>
            <person name="Otillar R.P."/>
            <person name="Terry A.Y."/>
            <person name="Boore J.L."/>
            <person name="Simakov O."/>
            <person name="Marletaz F."/>
            <person name="Cho S.-J."/>
            <person name="Edsinger-Gonzales E."/>
            <person name="Havlak P."/>
            <person name="Kuo D.-H."/>
            <person name="Larsson T."/>
            <person name="Lv J."/>
            <person name="Arendt D."/>
            <person name="Savage R."/>
            <person name="Osoegawa K."/>
            <person name="de Jong P."/>
            <person name="Lindberg D.R."/>
            <person name="Seaver E.C."/>
            <person name="Weisblat D.A."/>
            <person name="Putnam N.H."/>
            <person name="Grigoriev I.V."/>
            <person name="Rokhsar D.S."/>
        </authorList>
    </citation>
    <scope>NUCLEOTIDE SEQUENCE</scope>
</reference>
<name>T1EFZ2_HELRO</name>
<sequence>MPCFFTVIGKGGEQITSIQNECQCKVQFAPDAGGPQRQCMLSGPAVGVMKAKKIIDDVILKNQLISLGGDEVALEIMIPGNKVGLIIGKNGDTIKQLQERSGVKVAVIQDSTQPSDYEKPLRISGNKLGCQKAREMVMELLNEHDKQNAGNTRPGGMGGAMGGGAGGYHGGAGGSKHNIEIPVPRGLVGIVIGKGGEMIKKIQEESGAKVQFRPDDIDDNGPNRICHVYGHKQSNDIAVNLIHDLIKTGMNRQNGGGMGGGGGGVPFATPFGNAPFPNGMIHPIPTDKCGLVIGKGGENIKEINRISGAHAELVRDQNNANADPNTKRFRIQGTPEQVQHCIQLINEKAGLVTGPPMVGGPVFGGLQGGPPMMSPYAPLNMQGPPGALVAPFPAQAQVLVPNQPMYNAPVPQAQYVSAAPAQPAGATYAQQPTPLAPAGAAGAVPYGQQQPQQPPQQQQQPAAVYVDPTKGADPNAAAWAAYYAQLYGGQQPASIQPAAGQQATVPQVQAIQAAPAVQGGHTQVAYATTQVLAAAAPVPAAAQPQPNQPPNWTARLQPGLGRVLQSTRSAPSGSCCHASCWYATRAVTTMSLIRFLLAC</sequence>
<dbReference type="EnsemblMetazoa" id="HelroT114122">
    <property type="protein sequence ID" value="HelroP114122"/>
    <property type="gene ID" value="HelroG114122"/>
</dbReference>
<dbReference type="eggNOG" id="KOG1676">
    <property type="taxonomic scope" value="Eukaryota"/>
</dbReference>
<evidence type="ECO:0000313" key="5">
    <source>
        <dbReference type="EMBL" id="ESN97716.1"/>
    </source>
</evidence>
<dbReference type="InParanoid" id="T1EFZ2"/>
<feature type="domain" description="K Homology" evidence="4">
    <location>
        <begin position="7"/>
        <end position="60"/>
    </location>
</feature>
<dbReference type="GO" id="GO:0005737">
    <property type="term" value="C:cytoplasm"/>
    <property type="evidence" value="ECO:0000318"/>
    <property type="project" value="GO_Central"/>
</dbReference>
<dbReference type="GO" id="GO:0005634">
    <property type="term" value="C:nucleus"/>
    <property type="evidence" value="ECO:0000318"/>
    <property type="project" value="GO_Central"/>
</dbReference>
<dbReference type="CDD" id="cd22397">
    <property type="entry name" value="KH-I_FUBP_rpt2"/>
    <property type="match status" value="1"/>
</dbReference>
<reference evidence="6" key="3">
    <citation type="submission" date="2015-06" db="UniProtKB">
        <authorList>
            <consortium name="EnsemblMetazoa"/>
        </authorList>
    </citation>
    <scope>IDENTIFICATION</scope>
</reference>
<evidence type="ECO:0000259" key="4">
    <source>
        <dbReference type="SMART" id="SM00322"/>
    </source>
</evidence>
<dbReference type="PROSITE" id="PS50084">
    <property type="entry name" value="KH_TYPE_1"/>
    <property type="match status" value="4"/>
</dbReference>
<dbReference type="OMA" id="QPVHQWA"/>
<feature type="domain" description="K Homology" evidence="4">
    <location>
        <begin position="70"/>
        <end position="142"/>
    </location>
</feature>
<dbReference type="InterPro" id="IPR036612">
    <property type="entry name" value="KH_dom_type_1_sf"/>
</dbReference>
<evidence type="ECO:0000313" key="6">
    <source>
        <dbReference type="EnsemblMetazoa" id="HelroP114122"/>
    </source>
</evidence>
<dbReference type="RefSeq" id="XP_009024175.1">
    <property type="nucleotide sequence ID" value="XM_009025927.1"/>
</dbReference>
<feature type="domain" description="K Homology" evidence="4">
    <location>
        <begin position="175"/>
        <end position="247"/>
    </location>
</feature>
<protein>
    <recommendedName>
        <fullName evidence="4">K Homology domain-containing protein</fullName>
    </recommendedName>
</protein>
<dbReference type="PANTHER" id="PTHR10288">
    <property type="entry name" value="KH DOMAIN CONTAINING RNA BINDING PROTEIN"/>
    <property type="match status" value="1"/>
</dbReference>
<dbReference type="Gene3D" id="3.30.1370.10">
    <property type="entry name" value="K Homology domain, type 1"/>
    <property type="match status" value="4"/>
</dbReference>
<evidence type="ECO:0000256" key="3">
    <source>
        <dbReference type="SAM" id="MobiDB-lite"/>
    </source>
</evidence>
<accession>T1EFZ2</accession>
<dbReference type="GO" id="GO:0000381">
    <property type="term" value="P:regulation of alternative mRNA splicing, via spliceosome"/>
    <property type="evidence" value="ECO:0000318"/>
    <property type="project" value="GO_Central"/>
</dbReference>
<dbReference type="STRING" id="6412.T1EFZ2"/>
<dbReference type="KEGG" id="hro:HELRODRAFT_114122"/>
<dbReference type="EMBL" id="AMQM01006173">
    <property type="status" value="NOT_ANNOTATED_CDS"/>
    <property type="molecule type" value="Genomic_DNA"/>
</dbReference>
<dbReference type="FunCoup" id="T1EFZ2">
    <property type="interactions" value="2188"/>
</dbReference>
<keyword evidence="1" id="KW-0677">Repeat</keyword>
<dbReference type="AlphaFoldDB" id="T1EFZ2"/>
<evidence type="ECO:0000313" key="7">
    <source>
        <dbReference type="Proteomes" id="UP000015101"/>
    </source>
</evidence>